<dbReference type="EMBL" id="FRFD01000004">
    <property type="protein sequence ID" value="SHO47379.1"/>
    <property type="molecule type" value="Genomic_DNA"/>
</dbReference>
<dbReference type="CDD" id="cd02511">
    <property type="entry name" value="Beta4Glucosyltransferase"/>
    <property type="match status" value="1"/>
</dbReference>
<evidence type="ECO:0000313" key="3">
    <source>
        <dbReference type="Proteomes" id="UP000184612"/>
    </source>
</evidence>
<dbReference type="AlphaFoldDB" id="A0A1M7Y4U9"/>
<keyword evidence="3" id="KW-1185">Reference proteome</keyword>
<dbReference type="GO" id="GO:0016740">
    <property type="term" value="F:transferase activity"/>
    <property type="evidence" value="ECO:0007669"/>
    <property type="project" value="UniProtKB-KW"/>
</dbReference>
<gene>
    <name evidence="2" type="ORF">SAMN02745217_01518</name>
</gene>
<protein>
    <submittedName>
        <fullName evidence="2">Glycosyl transferase family 2</fullName>
    </submittedName>
</protein>
<dbReference type="STRING" id="1121345.SAMN02745217_01518"/>
<evidence type="ECO:0000259" key="1">
    <source>
        <dbReference type="Pfam" id="PF00535"/>
    </source>
</evidence>
<name>A0A1M7Y4U9_9FIRM</name>
<dbReference type="Proteomes" id="UP000184612">
    <property type="component" value="Unassembled WGS sequence"/>
</dbReference>
<reference evidence="2 3" key="1">
    <citation type="submission" date="2016-12" db="EMBL/GenBank/DDBJ databases">
        <authorList>
            <person name="Song W.-J."/>
            <person name="Kurnit D.M."/>
        </authorList>
    </citation>
    <scope>NUCLEOTIDE SEQUENCE [LARGE SCALE GENOMIC DNA]</scope>
    <source>
        <strain evidence="2 3">DSM 12503</strain>
    </source>
</reference>
<dbReference type="PANTHER" id="PTHR43630">
    <property type="entry name" value="POLY-BETA-1,6-N-ACETYL-D-GLUCOSAMINE SYNTHASE"/>
    <property type="match status" value="1"/>
</dbReference>
<evidence type="ECO:0000313" key="2">
    <source>
        <dbReference type="EMBL" id="SHO47379.1"/>
    </source>
</evidence>
<proteinExistence type="predicted"/>
<dbReference type="PANTHER" id="PTHR43630:SF2">
    <property type="entry name" value="GLYCOSYLTRANSFERASE"/>
    <property type="match status" value="1"/>
</dbReference>
<dbReference type="SUPFAM" id="SSF53448">
    <property type="entry name" value="Nucleotide-diphospho-sugar transferases"/>
    <property type="match status" value="1"/>
</dbReference>
<accession>A0A1M7Y4U9</accession>
<dbReference type="Pfam" id="PF00535">
    <property type="entry name" value="Glycos_transf_2"/>
    <property type="match status" value="1"/>
</dbReference>
<dbReference type="RefSeq" id="WP_073588232.1">
    <property type="nucleotide sequence ID" value="NZ_FRFD01000004.1"/>
</dbReference>
<dbReference type="InterPro" id="IPR001173">
    <property type="entry name" value="Glyco_trans_2-like"/>
</dbReference>
<dbReference type="OrthoDB" id="9815923at2"/>
<sequence>MYDRYALFNKKSLHNLLEFLDGRFASNADFVKLETWIGLLDLIVEFDSSFQLENHDSVSLAENLNSKEDAEQFVEECFSLKIPTVSAAIIVKDEERCIKRCLDSIRPIFDEIVVVDTGSTDKTIAILESIQDSKVKIYKIKWEDDFAKARNFALDKVTSEWVFFIDADEYFASWGESSLKSLLALLNEFPDINSTVLCPKIQDASKDCAIEVKRIFKKDTKIQYFGMIHEEARMWENDSWKTTNYISLDIALSHDGYQKNVYDQKNKAQRNLALNAQMLKQEPDNLRWVYFYVRDGKDTLPADDLKKLIESAVLIEPGRGIEEENLLLSEWTFAFMNIWAQIALRDLEEDTLMKVTKCLEVLDPGNSNAVYYKSFMELLSIKQKTWELLVELMNYRKDHFEPQYGMLHSEGCHIDFLIGTLLFENGKYNKAFSYFKFIKDQFMPQECRNHYKDLVAICKNIETDEL</sequence>
<dbReference type="InterPro" id="IPR029044">
    <property type="entry name" value="Nucleotide-diphossugar_trans"/>
</dbReference>
<keyword evidence="2" id="KW-0808">Transferase</keyword>
<dbReference type="Gene3D" id="3.90.550.10">
    <property type="entry name" value="Spore Coat Polysaccharide Biosynthesis Protein SpsA, Chain A"/>
    <property type="match status" value="1"/>
</dbReference>
<organism evidence="2 3">
    <name type="scientific">Anaerocolumna xylanovorans DSM 12503</name>
    <dbReference type="NCBI Taxonomy" id="1121345"/>
    <lineage>
        <taxon>Bacteria</taxon>
        <taxon>Bacillati</taxon>
        <taxon>Bacillota</taxon>
        <taxon>Clostridia</taxon>
        <taxon>Lachnospirales</taxon>
        <taxon>Lachnospiraceae</taxon>
        <taxon>Anaerocolumna</taxon>
    </lineage>
</organism>
<feature type="domain" description="Glycosyltransferase 2-like" evidence="1">
    <location>
        <begin position="86"/>
        <end position="193"/>
    </location>
</feature>